<dbReference type="EMBL" id="UGET01000004">
    <property type="protein sequence ID" value="STL82610.1"/>
    <property type="molecule type" value="Genomic_DNA"/>
</dbReference>
<feature type="domain" description="Pilus assembly protein E-set like" evidence="2">
    <location>
        <begin position="275"/>
        <end position="341"/>
    </location>
</feature>
<organism evidence="3 4">
    <name type="scientific">Escherichia coli</name>
    <dbReference type="NCBI Taxonomy" id="562"/>
    <lineage>
        <taxon>Bacteria</taxon>
        <taxon>Pseudomonadati</taxon>
        <taxon>Pseudomonadota</taxon>
        <taxon>Gammaproteobacteria</taxon>
        <taxon>Enterobacterales</taxon>
        <taxon>Enterobacteriaceae</taxon>
        <taxon>Escherichia</taxon>
    </lineage>
</organism>
<evidence type="ECO:0000313" key="3">
    <source>
        <dbReference type="EMBL" id="STL82610.1"/>
    </source>
</evidence>
<protein>
    <submittedName>
        <fullName evidence="3">Putative outer membrane usher protein</fullName>
    </submittedName>
</protein>
<proteinExistence type="predicted"/>
<accession>A0A377C2D3</accession>
<feature type="signal peptide" evidence="1">
    <location>
        <begin position="1"/>
        <end position="19"/>
    </location>
</feature>
<evidence type="ECO:0000259" key="2">
    <source>
        <dbReference type="Pfam" id="PF16967"/>
    </source>
</evidence>
<name>A0A377C2D3_ECOLX</name>
<dbReference type="Pfam" id="PF16967">
    <property type="entry name" value="TcfC"/>
    <property type="match status" value="1"/>
</dbReference>
<evidence type="ECO:0000313" key="4">
    <source>
        <dbReference type="Proteomes" id="UP000254255"/>
    </source>
</evidence>
<sequence>MDKKLLALLILASLSPAEAALTKIPAGFEVIAQGQQEYIEVYFSGKNLGKYYAMVNLDTVTFLDPASLYNKLELDVDDQKIAHIVKEKLSQPLARHGELACGYVRTDSGCGFLNTDTLEIIYNDEESSATLFINPQWNSAFDAKSLYLNPDKNTVNAFIHQQDINVLAQDDYQSLSIQGNGALGITENSYIGAHWNFNGYDADDVSDSNADVSDLYYRYDFLRRYYVQAGRMDNRTLFNAQGGNFTFNFLPLGAIDGMRIGSTLSYLNQAQSQQGTPVMVLLSRNSRVDAYRNEQLLGSFYLNSGSQFIDTSSFPPGSYSVALKVYENNQLTRTELVPFTKTGGLTDGNAQWFLQAGKTTSQASDDESSAYQLGVRLPLHPQYELYAGLANADNVSAFELGNDWTANLGGAGILQSAPACSVTMTAAKVICNRPTGVIRDGRRWAFIGPTLTAMLVQPTAERAITP</sequence>
<feature type="chain" id="PRO_5016961453" evidence="1">
    <location>
        <begin position="20"/>
        <end position="466"/>
    </location>
</feature>
<keyword evidence="1" id="KW-0732">Signal</keyword>
<dbReference type="Proteomes" id="UP000254255">
    <property type="component" value="Unassembled WGS sequence"/>
</dbReference>
<reference evidence="3 4" key="1">
    <citation type="submission" date="2018-06" db="EMBL/GenBank/DDBJ databases">
        <authorList>
            <consortium name="Pathogen Informatics"/>
            <person name="Doyle S."/>
        </authorList>
    </citation>
    <scope>NUCLEOTIDE SEQUENCE [LARGE SCALE GENOMIC DNA]</scope>
    <source>
        <strain evidence="3 4">NCTC13148</strain>
    </source>
</reference>
<evidence type="ECO:0000256" key="1">
    <source>
        <dbReference type="SAM" id="SignalP"/>
    </source>
</evidence>
<dbReference type="InterPro" id="IPR032636">
    <property type="entry name" value="Pilus_assem_E-set-like_dom"/>
</dbReference>
<dbReference type="AlphaFoldDB" id="A0A377C2D3"/>
<gene>
    <name evidence="3" type="primary">eafC_2</name>
    <name evidence="3" type="ORF">NCTC13148_03159</name>
</gene>